<dbReference type="InterPro" id="IPR006059">
    <property type="entry name" value="SBP"/>
</dbReference>
<evidence type="ECO:0000256" key="2">
    <source>
        <dbReference type="ARBA" id="ARBA00008520"/>
    </source>
</evidence>
<accession>A0ABX3X375</accession>
<dbReference type="SUPFAM" id="SSF53850">
    <property type="entry name" value="Periplasmic binding protein-like II"/>
    <property type="match status" value="1"/>
</dbReference>
<sequence>MRTSLTIASSLAVIGLTAGMFAATTPALADDQLTVTAGGGSFQQVLRKLMFDPFSKASGIKITEAEYDYTLGKIRAMVETKTVSWDVVYAGDSGTRQMCAEGLIETIDWKKLGLDRTKFEGGEYSDCGVPAGIAASVVTYDRDKLPNGPKTIADFFDLNKFPGKRGLPKTPQVTVEWALIADGVPIGDIYKVLNTPQGIDRAFKKLDTIKKDIVWWTSGAQPIQLLADGQVVMTDAWNTRIYDAVKKSGKHFEMVWDGAVTNGNAWVIPKGTPRLDSAYKFVALAGSSQTQADLASSTSQGPGNSDALALIDPAVRPSIPNDHSDSTLPSDLSFWSEKGDELRQRFNAWLAK</sequence>
<comment type="similarity">
    <text evidence="2">Belongs to the bacterial solute-binding protein 1 family.</text>
</comment>
<evidence type="ECO:0000256" key="4">
    <source>
        <dbReference type="ARBA" id="ARBA00022729"/>
    </source>
</evidence>
<proteinExistence type="inferred from homology"/>
<keyword evidence="3" id="KW-0813">Transport</keyword>
<dbReference type="RefSeq" id="WP_085384559.1">
    <property type="nucleotide sequence ID" value="NZ_NAFJ01000149.1"/>
</dbReference>
<feature type="chain" id="PRO_5046207862" evidence="6">
    <location>
        <begin position="30"/>
        <end position="352"/>
    </location>
</feature>
<gene>
    <name evidence="7" type="ORF">BST63_16620</name>
</gene>
<dbReference type="CDD" id="cd13589">
    <property type="entry name" value="PBP2_polyamine_RpCGA009"/>
    <property type="match status" value="1"/>
</dbReference>
<keyword evidence="8" id="KW-1185">Reference proteome</keyword>
<evidence type="ECO:0000313" key="8">
    <source>
        <dbReference type="Proteomes" id="UP000193884"/>
    </source>
</evidence>
<evidence type="ECO:0000256" key="1">
    <source>
        <dbReference type="ARBA" id="ARBA00004418"/>
    </source>
</evidence>
<dbReference type="EMBL" id="NAFK01000160">
    <property type="protein sequence ID" value="OSJ28775.1"/>
    <property type="molecule type" value="Genomic_DNA"/>
</dbReference>
<evidence type="ECO:0000256" key="5">
    <source>
        <dbReference type="ARBA" id="ARBA00022764"/>
    </source>
</evidence>
<reference evidence="7 8" key="1">
    <citation type="submission" date="2017-03" db="EMBL/GenBank/DDBJ databases">
        <title>Whole genome sequences of fourteen strains of Bradyrhizobium canariense and one strain of Bradyrhizobium japonicum isolated from Lupinus (Papilionoideae: Genisteae) species in Algeria.</title>
        <authorList>
            <person name="Crovadore J."/>
            <person name="Chekireb D."/>
            <person name="Brachmann A."/>
            <person name="Chablais R."/>
            <person name="Cochard B."/>
            <person name="Lefort F."/>
        </authorList>
    </citation>
    <scope>NUCLEOTIDE SEQUENCE [LARGE SCALE GENOMIC DNA]</scope>
    <source>
        <strain evidence="7 8">UBMAN05</strain>
    </source>
</reference>
<keyword evidence="4 6" id="KW-0732">Signal</keyword>
<name>A0ABX3X375_9BRAD</name>
<keyword evidence="5" id="KW-0574">Periplasm</keyword>
<dbReference type="Pfam" id="PF13416">
    <property type="entry name" value="SBP_bac_8"/>
    <property type="match status" value="1"/>
</dbReference>
<protein>
    <submittedName>
        <fullName evidence="7">Spermidine/putrescine ABC transporter substrate-binding protein</fullName>
    </submittedName>
</protein>
<dbReference type="PANTHER" id="PTHR30006">
    <property type="entry name" value="THIAMINE-BINDING PERIPLASMIC PROTEIN-RELATED"/>
    <property type="match status" value="1"/>
</dbReference>
<evidence type="ECO:0000256" key="6">
    <source>
        <dbReference type="SAM" id="SignalP"/>
    </source>
</evidence>
<dbReference type="Gene3D" id="3.40.190.10">
    <property type="entry name" value="Periplasmic binding protein-like II"/>
    <property type="match status" value="2"/>
</dbReference>
<organism evidence="7 8">
    <name type="scientific">Bradyrhizobium canariense</name>
    <dbReference type="NCBI Taxonomy" id="255045"/>
    <lineage>
        <taxon>Bacteria</taxon>
        <taxon>Pseudomonadati</taxon>
        <taxon>Pseudomonadota</taxon>
        <taxon>Alphaproteobacteria</taxon>
        <taxon>Hyphomicrobiales</taxon>
        <taxon>Nitrobacteraceae</taxon>
        <taxon>Bradyrhizobium</taxon>
    </lineage>
</organism>
<comment type="subcellular location">
    <subcellularLocation>
        <location evidence="1">Periplasm</location>
    </subcellularLocation>
</comment>
<evidence type="ECO:0000313" key="7">
    <source>
        <dbReference type="EMBL" id="OSJ28775.1"/>
    </source>
</evidence>
<evidence type="ECO:0000256" key="3">
    <source>
        <dbReference type="ARBA" id="ARBA00022448"/>
    </source>
</evidence>
<comment type="caution">
    <text evidence="7">The sequence shown here is derived from an EMBL/GenBank/DDBJ whole genome shotgun (WGS) entry which is preliminary data.</text>
</comment>
<feature type="signal peptide" evidence="6">
    <location>
        <begin position="1"/>
        <end position="29"/>
    </location>
</feature>
<dbReference type="Proteomes" id="UP000193884">
    <property type="component" value="Unassembled WGS sequence"/>
</dbReference>
<dbReference type="PANTHER" id="PTHR30006:SF3">
    <property type="entry name" value="THIAMINE-BINDING PERIPLASMIC PROTEIN"/>
    <property type="match status" value="1"/>
</dbReference>